<evidence type="ECO:0000313" key="1">
    <source>
        <dbReference type="EMBL" id="GIQ88186.1"/>
    </source>
</evidence>
<reference evidence="1 2" key="1">
    <citation type="journal article" date="2018" name="PLoS ONE">
        <title>The draft genome of Kipferlia bialata reveals reductive genome evolution in fornicate parasites.</title>
        <authorList>
            <person name="Tanifuji G."/>
            <person name="Takabayashi S."/>
            <person name="Kume K."/>
            <person name="Takagi M."/>
            <person name="Nakayama T."/>
            <person name="Kamikawa R."/>
            <person name="Inagaki Y."/>
            <person name="Hashimoto T."/>
        </authorList>
    </citation>
    <scope>NUCLEOTIDE SEQUENCE [LARGE SCALE GENOMIC DNA]</scope>
    <source>
        <strain evidence="1">NY0173</strain>
    </source>
</reference>
<dbReference type="EMBL" id="BDIP01003841">
    <property type="protein sequence ID" value="GIQ88186.1"/>
    <property type="molecule type" value="Genomic_DNA"/>
</dbReference>
<protein>
    <submittedName>
        <fullName evidence="1">Uncharacterized protein</fullName>
    </submittedName>
</protein>
<comment type="caution">
    <text evidence="1">The sequence shown here is derived from an EMBL/GenBank/DDBJ whole genome shotgun (WGS) entry which is preliminary data.</text>
</comment>
<organism evidence="1 2">
    <name type="scientific">Kipferlia bialata</name>
    <dbReference type="NCBI Taxonomy" id="797122"/>
    <lineage>
        <taxon>Eukaryota</taxon>
        <taxon>Metamonada</taxon>
        <taxon>Carpediemonas-like organisms</taxon>
        <taxon>Kipferlia</taxon>
    </lineage>
</organism>
<name>A0A9K3D3N1_9EUKA</name>
<proteinExistence type="predicted"/>
<keyword evidence="2" id="KW-1185">Reference proteome</keyword>
<feature type="non-terminal residue" evidence="1">
    <location>
        <position position="1"/>
    </location>
</feature>
<accession>A0A9K3D3N1</accession>
<sequence length="198" mass="21369">VTHLDQSDPGTVRVEARHGLIMATLKKGKGVCCYDATKLSGGNLLSRIQGLDSTKCRSIDCDRNGNVLVSRGGTLVFLPSAGVRTPLSCPVYTAGVALSDDNIQHVIQSSAYLLIVTPRGISVYVDRGVRKVGSYDKDRRLMILEVSGISRLSINPANGDIYCSTGSRVYHISKMATERVVQTLCQQPSAQKMTHDGM</sequence>
<dbReference type="Proteomes" id="UP000265618">
    <property type="component" value="Unassembled WGS sequence"/>
</dbReference>
<gene>
    <name evidence="1" type="ORF">KIPB_010382</name>
</gene>
<dbReference type="Gene3D" id="2.130.10.10">
    <property type="entry name" value="YVTN repeat-like/Quinoprotein amine dehydrogenase"/>
    <property type="match status" value="1"/>
</dbReference>
<evidence type="ECO:0000313" key="2">
    <source>
        <dbReference type="Proteomes" id="UP000265618"/>
    </source>
</evidence>
<dbReference type="InterPro" id="IPR015943">
    <property type="entry name" value="WD40/YVTN_repeat-like_dom_sf"/>
</dbReference>
<dbReference type="AlphaFoldDB" id="A0A9K3D3N1"/>